<dbReference type="Pfam" id="PF18143">
    <property type="entry name" value="HAD_SAK_2"/>
    <property type="match status" value="1"/>
</dbReference>
<evidence type="ECO:0000313" key="3">
    <source>
        <dbReference type="Proteomes" id="UP001190700"/>
    </source>
</evidence>
<evidence type="ECO:0000313" key="2">
    <source>
        <dbReference type="EMBL" id="KAK3238516.1"/>
    </source>
</evidence>
<feature type="compositionally biased region" description="Polar residues" evidence="1">
    <location>
        <begin position="82"/>
        <end position="93"/>
    </location>
</feature>
<gene>
    <name evidence="2" type="ORF">CYMTET_51477</name>
</gene>
<sequence length="400" mass="43278">MISLEKKRAAEAQAYAGRNAQGVPPLSFPFPPIDNRKKVTTGSTARTPYSAPNKSSVDTRPGSLVGRKPRLPFSKISDGNKRPNTGPSANLRASQGPPGGNQPSTSQAGDGGEPGRLPRPHGPPHGPSGLNTNISQAHINNIREASAPREIPRVQQQPVLDHELAQILPPGSHLNRIPQLNTKRVIFLDCDGVLNTLRSLVAAMQSKSNRIVTGPASKRGIGWVQQQRGLPGILRYPGWVGPLERSLLLRLKKVLERTGALICLSTAWRHEELGRRALLHALGEVGIERGLVIGATPDLPGQYRAREILQWLAVNGPVASWVAIDDIDLWSQAPREMNGHTVRTYPADGFARARAKEAVDILLKAGEPFYYSGAEQLGRSQDSMENFGVHGNHVDATSFA</sequence>
<dbReference type="Proteomes" id="UP001190700">
    <property type="component" value="Unassembled WGS sequence"/>
</dbReference>
<proteinExistence type="predicted"/>
<feature type="region of interest" description="Disordered" evidence="1">
    <location>
        <begin position="14"/>
        <end position="133"/>
    </location>
</feature>
<comment type="caution">
    <text evidence="2">The sequence shown here is derived from an EMBL/GenBank/DDBJ whole genome shotgun (WGS) entry which is preliminary data.</text>
</comment>
<feature type="compositionally biased region" description="Polar residues" evidence="1">
    <location>
        <begin position="40"/>
        <end position="58"/>
    </location>
</feature>
<protein>
    <submittedName>
        <fullName evidence="2">Uncharacterized protein</fullName>
    </submittedName>
</protein>
<evidence type="ECO:0000256" key="1">
    <source>
        <dbReference type="SAM" id="MobiDB-lite"/>
    </source>
</evidence>
<organism evidence="2 3">
    <name type="scientific">Cymbomonas tetramitiformis</name>
    <dbReference type="NCBI Taxonomy" id="36881"/>
    <lineage>
        <taxon>Eukaryota</taxon>
        <taxon>Viridiplantae</taxon>
        <taxon>Chlorophyta</taxon>
        <taxon>Pyramimonadophyceae</taxon>
        <taxon>Pyramimonadales</taxon>
        <taxon>Pyramimonadaceae</taxon>
        <taxon>Cymbomonas</taxon>
    </lineage>
</organism>
<accession>A0AAE0BL37</accession>
<keyword evidence="3" id="KW-1185">Reference proteome</keyword>
<dbReference type="EMBL" id="LGRX02034186">
    <property type="protein sequence ID" value="KAK3238516.1"/>
    <property type="molecule type" value="Genomic_DNA"/>
</dbReference>
<dbReference type="AlphaFoldDB" id="A0AAE0BL37"/>
<name>A0AAE0BL37_9CHLO</name>
<reference evidence="2 3" key="1">
    <citation type="journal article" date="2015" name="Genome Biol. Evol.">
        <title>Comparative Genomics of a Bacterivorous Green Alga Reveals Evolutionary Causalities and Consequences of Phago-Mixotrophic Mode of Nutrition.</title>
        <authorList>
            <person name="Burns J.A."/>
            <person name="Paasch A."/>
            <person name="Narechania A."/>
            <person name="Kim E."/>
        </authorList>
    </citation>
    <scope>NUCLEOTIDE SEQUENCE [LARGE SCALE GENOMIC DNA]</scope>
    <source>
        <strain evidence="2 3">PLY_AMNH</strain>
    </source>
</reference>